<dbReference type="InterPro" id="IPR009091">
    <property type="entry name" value="RCC1/BLIP-II"/>
</dbReference>
<dbReference type="AlphaFoldDB" id="A0A6C0IYW6"/>
<proteinExistence type="predicted"/>
<dbReference type="EMBL" id="MN740283">
    <property type="protein sequence ID" value="QHT97635.1"/>
    <property type="molecule type" value="Genomic_DNA"/>
</dbReference>
<organism evidence="1">
    <name type="scientific">viral metagenome</name>
    <dbReference type="NCBI Taxonomy" id="1070528"/>
    <lineage>
        <taxon>unclassified sequences</taxon>
        <taxon>metagenomes</taxon>
        <taxon>organismal metagenomes</taxon>
    </lineage>
</organism>
<dbReference type="SUPFAM" id="SSF50985">
    <property type="entry name" value="RCC1/BLIP-II"/>
    <property type="match status" value="1"/>
</dbReference>
<protein>
    <submittedName>
        <fullName evidence="1">Uncharacterized protein</fullName>
    </submittedName>
</protein>
<reference evidence="1" key="1">
    <citation type="journal article" date="2020" name="Nature">
        <title>Giant virus diversity and host interactions through global metagenomics.</title>
        <authorList>
            <person name="Schulz F."/>
            <person name="Roux S."/>
            <person name="Paez-Espino D."/>
            <person name="Jungbluth S."/>
            <person name="Walsh D.A."/>
            <person name="Denef V.J."/>
            <person name="McMahon K.D."/>
            <person name="Konstantinidis K.T."/>
            <person name="Eloe-Fadrosh E.A."/>
            <person name="Kyrpides N.C."/>
            <person name="Woyke T."/>
        </authorList>
    </citation>
    <scope>NUCLEOTIDE SEQUENCE</scope>
    <source>
        <strain evidence="1">GVMAG-M-3300025572-1</strain>
    </source>
</reference>
<accession>A0A6C0IYW6</accession>
<evidence type="ECO:0000313" key="1">
    <source>
        <dbReference type="EMBL" id="QHT97635.1"/>
    </source>
</evidence>
<name>A0A6C0IYW6_9ZZZZ</name>
<sequence length="112" mass="12740">MLWVFGNNLESIIREIETSSHRAKSIYAGNRQTIFIDFENYVWVAGINNSGLVTQTQLDNSVGSISKRRRSVSEINIHSSLISSRTSTDSSGWVIGITETNQFRFLESRQRK</sequence>